<reference evidence="1 2" key="1">
    <citation type="submission" date="2018-07" db="EMBL/GenBank/DDBJ databases">
        <title>A high quality draft genome assembly of the barn swallow (H. rustica rustica).</title>
        <authorList>
            <person name="Formenti G."/>
            <person name="Chiara M."/>
            <person name="Poveda L."/>
            <person name="Francoijs K.-J."/>
            <person name="Bonisoli-Alquati A."/>
            <person name="Canova L."/>
            <person name="Gianfranceschi L."/>
            <person name="Horner D.S."/>
            <person name="Saino N."/>
        </authorList>
    </citation>
    <scope>NUCLEOTIDE SEQUENCE [LARGE SCALE GENOMIC DNA]</scope>
    <source>
        <strain evidence="1">Chelidonia</strain>
        <tissue evidence="1">Blood</tissue>
    </source>
</reference>
<dbReference type="EMBL" id="QRBI01000152">
    <property type="protein sequence ID" value="RMB98764.1"/>
    <property type="molecule type" value="Genomic_DNA"/>
</dbReference>
<sequence length="164" mass="17733">MLQQKRGVRICERNMHTQISGEGGEGAAPGIRAEVPLQPMVQPMARQLSPCRHGGAQDAEIHLQPMQDPHQSTWMSKGGCDSMGSPHLNMVLAGPVAPWREEPLLEQVCWPDSLGDLCWSSLCLKDCIPWKGPVPTCRGLIPVGEVPPGAGLSHVRGRSSTQSM</sequence>
<organism evidence="1 2">
    <name type="scientific">Hirundo rustica rustica</name>
    <dbReference type="NCBI Taxonomy" id="333673"/>
    <lineage>
        <taxon>Eukaryota</taxon>
        <taxon>Metazoa</taxon>
        <taxon>Chordata</taxon>
        <taxon>Craniata</taxon>
        <taxon>Vertebrata</taxon>
        <taxon>Euteleostomi</taxon>
        <taxon>Archelosauria</taxon>
        <taxon>Archosauria</taxon>
        <taxon>Dinosauria</taxon>
        <taxon>Saurischia</taxon>
        <taxon>Theropoda</taxon>
        <taxon>Coelurosauria</taxon>
        <taxon>Aves</taxon>
        <taxon>Neognathae</taxon>
        <taxon>Neoaves</taxon>
        <taxon>Telluraves</taxon>
        <taxon>Australaves</taxon>
        <taxon>Passeriformes</taxon>
        <taxon>Sylvioidea</taxon>
        <taxon>Hirundinidae</taxon>
        <taxon>Hirundo</taxon>
    </lineage>
</organism>
<protein>
    <submittedName>
        <fullName evidence="1">Uncharacterized protein</fullName>
    </submittedName>
</protein>
<evidence type="ECO:0000313" key="2">
    <source>
        <dbReference type="Proteomes" id="UP000269221"/>
    </source>
</evidence>
<dbReference type="AlphaFoldDB" id="A0A3M0JD75"/>
<proteinExistence type="predicted"/>
<comment type="caution">
    <text evidence="1">The sequence shown here is derived from an EMBL/GenBank/DDBJ whole genome shotgun (WGS) entry which is preliminary data.</text>
</comment>
<gene>
    <name evidence="1" type="ORF">DUI87_24983</name>
</gene>
<name>A0A3M0JD75_HIRRU</name>
<evidence type="ECO:0000313" key="1">
    <source>
        <dbReference type="EMBL" id="RMB98764.1"/>
    </source>
</evidence>
<dbReference type="OrthoDB" id="9397495at2759"/>
<accession>A0A3M0JD75</accession>
<keyword evidence="2" id="KW-1185">Reference proteome</keyword>
<dbReference type="Proteomes" id="UP000269221">
    <property type="component" value="Unassembled WGS sequence"/>
</dbReference>